<dbReference type="InterPro" id="IPR006235">
    <property type="entry name" value="OAc-hSer/O-AcSer_sulfhydrylase"/>
</dbReference>
<evidence type="ECO:0000256" key="2">
    <source>
        <dbReference type="ARBA" id="ARBA00009077"/>
    </source>
</evidence>
<dbReference type="NCBIfam" id="TIGR01326">
    <property type="entry name" value="OAH_OAS_sulfhy"/>
    <property type="match status" value="1"/>
</dbReference>
<comment type="similarity">
    <text evidence="2 4">Belongs to the trans-sulfuration enzymes family.</text>
</comment>
<dbReference type="InterPro" id="IPR000277">
    <property type="entry name" value="Cys/Met-Metab_PyrdxlP-dep_enz"/>
</dbReference>
<evidence type="ECO:0000256" key="1">
    <source>
        <dbReference type="ARBA" id="ARBA00001933"/>
    </source>
</evidence>
<evidence type="ECO:0000313" key="5">
    <source>
        <dbReference type="EMBL" id="MBC9786256.1"/>
    </source>
</evidence>
<organism evidence="5 6">
    <name type="scientific">Heliobacterium chlorum</name>
    <dbReference type="NCBI Taxonomy" id="2698"/>
    <lineage>
        <taxon>Bacteria</taxon>
        <taxon>Bacillati</taxon>
        <taxon>Bacillota</taxon>
        <taxon>Clostridia</taxon>
        <taxon>Eubacteriales</taxon>
        <taxon>Heliobacteriaceae</taxon>
        <taxon>Heliobacterium</taxon>
    </lineage>
</organism>
<dbReference type="EMBL" id="JACVHF010000030">
    <property type="protein sequence ID" value="MBC9786256.1"/>
    <property type="molecule type" value="Genomic_DNA"/>
</dbReference>
<dbReference type="Gene3D" id="3.90.1150.10">
    <property type="entry name" value="Aspartate Aminotransferase, domain 1"/>
    <property type="match status" value="1"/>
</dbReference>
<dbReference type="InterPro" id="IPR015421">
    <property type="entry name" value="PyrdxlP-dep_Trfase_major"/>
</dbReference>
<dbReference type="RefSeq" id="WP_188041679.1">
    <property type="nucleotide sequence ID" value="NZ_JACVHF010000030.1"/>
</dbReference>
<dbReference type="PANTHER" id="PTHR43797">
    <property type="entry name" value="HOMOCYSTEINE/CYSTEINE SYNTHASE"/>
    <property type="match status" value="1"/>
</dbReference>
<dbReference type="InterPro" id="IPR015424">
    <property type="entry name" value="PyrdxlP-dep_Trfase"/>
</dbReference>
<keyword evidence="3 4" id="KW-0663">Pyridoxal phosphate</keyword>
<name>A0ABR7T6H6_HELCL</name>
<keyword evidence="6" id="KW-1185">Reference proteome</keyword>
<dbReference type="InterPro" id="IPR015422">
    <property type="entry name" value="PyrdxlP-dep_Trfase_small"/>
</dbReference>
<reference evidence="5 6" key="1">
    <citation type="submission" date="2020-07" db="EMBL/GenBank/DDBJ databases">
        <title>Draft whole-genome sequence of Heliobacterium chlorum DSM 3682, type strain.</title>
        <authorList>
            <person name="Kyndt J.A."/>
            <person name="Meyer T.E."/>
            <person name="Imhoff J.F."/>
        </authorList>
    </citation>
    <scope>NUCLEOTIDE SEQUENCE [LARGE SCALE GENOMIC DNA]</scope>
    <source>
        <strain evidence="5 6">DSM 3682</strain>
    </source>
</reference>
<dbReference type="PIRSF" id="PIRSF001434">
    <property type="entry name" value="CGS"/>
    <property type="match status" value="1"/>
</dbReference>
<evidence type="ECO:0000256" key="3">
    <source>
        <dbReference type="ARBA" id="ARBA00022898"/>
    </source>
</evidence>
<evidence type="ECO:0000313" key="6">
    <source>
        <dbReference type="Proteomes" id="UP000617402"/>
    </source>
</evidence>
<dbReference type="CDD" id="cd00614">
    <property type="entry name" value="CGS_like"/>
    <property type="match status" value="1"/>
</dbReference>
<comment type="cofactor">
    <cofactor evidence="1 4">
        <name>pyridoxal 5'-phosphate</name>
        <dbReference type="ChEBI" id="CHEBI:597326"/>
    </cofactor>
</comment>
<evidence type="ECO:0000256" key="4">
    <source>
        <dbReference type="RuleBase" id="RU362118"/>
    </source>
</evidence>
<dbReference type="Gene3D" id="3.40.640.10">
    <property type="entry name" value="Type I PLP-dependent aspartate aminotransferase-like (Major domain)"/>
    <property type="match status" value="1"/>
</dbReference>
<dbReference type="SUPFAM" id="SSF53383">
    <property type="entry name" value="PLP-dependent transferases"/>
    <property type="match status" value="1"/>
</dbReference>
<proteinExistence type="inferred from homology"/>
<accession>A0ABR7T6H6</accession>
<sequence length="424" mass="46206">MKIETKCLHEGYKPGNGEPRALPIYQSTTYTYDSTEHIGKLFDLTAEGHMYSRISNPTVAAVEEKIAALEGGVGALCTTSGQAASLISLLNIMNSGDHFISASTIYGGTINLFAVTLKKLGIECTFVDADASVEEIQKEFRPNTKAVFGETIANPALAVLDIEKFARIAHANGVPLIVDNTFATPILCRPIEYGADIVIHSTTKYMDGHAIQVGGVIVDSGKFDWTNGKFPEFTEPDQSYHGVTYTKDFGAAAYIVKARVQLMRDFGTYPSANAAFLLNLGLETLAVRMEKHCRNAEKVAQYLNQCEDIEFVNYPILEGNKYHELQKKYLPLGCSGVISFSIKGGREKAITFMDSLKLASNVVHVADIRTCVLHPASATHRQLTDEQLLAAGITPGMIRLSVGLENVDDIIEDLDQALAKAKAF</sequence>
<dbReference type="Pfam" id="PF01053">
    <property type="entry name" value="Cys_Met_Meta_PP"/>
    <property type="match status" value="1"/>
</dbReference>
<dbReference type="PANTHER" id="PTHR43797:SF3">
    <property type="entry name" value="O-ACETYLHOMOSERINE SULFHYDRYLASE"/>
    <property type="match status" value="1"/>
</dbReference>
<protein>
    <submittedName>
        <fullName evidence="5">O-acetylhomoserine aminocarboxypropyltransferase/cysteine synthase</fullName>
    </submittedName>
</protein>
<dbReference type="Proteomes" id="UP000617402">
    <property type="component" value="Unassembled WGS sequence"/>
</dbReference>
<comment type="caution">
    <text evidence="5">The sequence shown here is derived from an EMBL/GenBank/DDBJ whole genome shotgun (WGS) entry which is preliminary data.</text>
</comment>
<gene>
    <name evidence="5" type="ORF">H1S01_17495</name>
</gene>